<gene>
    <name evidence="1" type="ORF">RclHR1_01330019</name>
</gene>
<evidence type="ECO:0000313" key="1">
    <source>
        <dbReference type="EMBL" id="GBB86865.1"/>
    </source>
</evidence>
<name>A0A2Z6QBI0_9GLOM</name>
<proteinExistence type="predicted"/>
<sequence>MLFFLLLIIKPAQKKHIRVIVKQRIEKLEQEIIYLKEKPTPKLKLSGTAESIYIFINNSNVYIQGKKEIIEREFVYVQIDYEMEVNTEMVRHIIRTVHCYVLGTVISFAGDGDYRPAIREALELDHRNMVLIDWILNMPYGNVWRYRQNENTLKLYVITYSQWKEMKNLIRKYPEAEEAYNYGTL</sequence>
<evidence type="ECO:0008006" key="3">
    <source>
        <dbReference type="Google" id="ProtNLM"/>
    </source>
</evidence>
<dbReference type="AlphaFoldDB" id="A0A2Z6QBI0"/>
<dbReference type="EMBL" id="BEXD01000369">
    <property type="protein sequence ID" value="GBB86865.1"/>
    <property type="molecule type" value="Genomic_DNA"/>
</dbReference>
<dbReference type="Proteomes" id="UP000247702">
    <property type="component" value="Unassembled WGS sequence"/>
</dbReference>
<keyword evidence="2" id="KW-1185">Reference proteome</keyword>
<protein>
    <recommendedName>
        <fullName evidence="3">NYN domain-containing protein</fullName>
    </recommendedName>
</protein>
<organism evidence="1 2">
    <name type="scientific">Rhizophagus clarus</name>
    <dbReference type="NCBI Taxonomy" id="94130"/>
    <lineage>
        <taxon>Eukaryota</taxon>
        <taxon>Fungi</taxon>
        <taxon>Fungi incertae sedis</taxon>
        <taxon>Mucoromycota</taxon>
        <taxon>Glomeromycotina</taxon>
        <taxon>Glomeromycetes</taxon>
        <taxon>Glomerales</taxon>
        <taxon>Glomeraceae</taxon>
        <taxon>Rhizophagus</taxon>
    </lineage>
</organism>
<reference evidence="1 2" key="1">
    <citation type="submission" date="2017-11" db="EMBL/GenBank/DDBJ databases">
        <title>The genome of Rhizophagus clarus HR1 reveals common genetic basis of auxotrophy among arbuscular mycorrhizal fungi.</title>
        <authorList>
            <person name="Kobayashi Y."/>
        </authorList>
    </citation>
    <scope>NUCLEOTIDE SEQUENCE [LARGE SCALE GENOMIC DNA]</scope>
    <source>
        <strain evidence="1 2">HR1</strain>
    </source>
</reference>
<comment type="caution">
    <text evidence="1">The sequence shown here is derived from an EMBL/GenBank/DDBJ whole genome shotgun (WGS) entry which is preliminary data.</text>
</comment>
<evidence type="ECO:0000313" key="2">
    <source>
        <dbReference type="Proteomes" id="UP000247702"/>
    </source>
</evidence>
<accession>A0A2Z6QBI0</accession>